<evidence type="ECO:0008006" key="3">
    <source>
        <dbReference type="Google" id="ProtNLM"/>
    </source>
</evidence>
<keyword evidence="2" id="KW-1185">Reference proteome</keyword>
<dbReference type="AlphaFoldDB" id="A0A840Y3E7"/>
<dbReference type="Proteomes" id="UP000562254">
    <property type="component" value="Unassembled WGS sequence"/>
</dbReference>
<protein>
    <recommendedName>
        <fullName evidence="3">PD-(D/E)XK endonuclease-like domain-containing protein</fullName>
    </recommendedName>
</protein>
<name>A0A840Y3E7_9PROT</name>
<organism evidence="1 2">
    <name type="scientific">Neoroseomonas alkaliterrae</name>
    <dbReference type="NCBI Taxonomy" id="1452450"/>
    <lineage>
        <taxon>Bacteria</taxon>
        <taxon>Pseudomonadati</taxon>
        <taxon>Pseudomonadota</taxon>
        <taxon>Alphaproteobacteria</taxon>
        <taxon>Acetobacterales</taxon>
        <taxon>Acetobacteraceae</taxon>
        <taxon>Neoroseomonas</taxon>
    </lineage>
</organism>
<dbReference type="InterPro" id="IPR011604">
    <property type="entry name" value="PDDEXK-like_dom_sf"/>
</dbReference>
<accession>A0A840Y3E7</accession>
<comment type="caution">
    <text evidence="1">The sequence shown here is derived from an EMBL/GenBank/DDBJ whole genome shotgun (WGS) entry which is preliminary data.</text>
</comment>
<evidence type="ECO:0000313" key="1">
    <source>
        <dbReference type="EMBL" id="MBB5690897.1"/>
    </source>
</evidence>
<reference evidence="1 2" key="1">
    <citation type="submission" date="2020-08" db="EMBL/GenBank/DDBJ databases">
        <title>Genomic Encyclopedia of Type Strains, Phase IV (KMG-IV): sequencing the most valuable type-strain genomes for metagenomic binning, comparative biology and taxonomic classification.</title>
        <authorList>
            <person name="Goeker M."/>
        </authorList>
    </citation>
    <scope>NUCLEOTIDE SEQUENCE [LARGE SCALE GENOMIC DNA]</scope>
    <source>
        <strain evidence="1 2">DSM 25895</strain>
    </source>
</reference>
<dbReference type="EMBL" id="JACIJE010000008">
    <property type="protein sequence ID" value="MBB5690897.1"/>
    <property type="molecule type" value="Genomic_DNA"/>
</dbReference>
<gene>
    <name evidence="1" type="ORF">FHS88_003037</name>
</gene>
<evidence type="ECO:0000313" key="2">
    <source>
        <dbReference type="Proteomes" id="UP000562254"/>
    </source>
</evidence>
<sequence>MLLDLNHGSGAVYGRGDAPPSDAAAITARINRHIDAALLARQRQQMPRDYLGGSRVGEPCGRKLVYEITHTPKDRDFDAGILRVFDAGHQFEALSIRWLRLAGFDLRDRGADGGQFGFAAAGGKLRGHADGVIVAGPDVGIRWPSLWEHKALGQKSWTDLVKRGLRLSKPIYFAQVQLYMAYLQLEVALLTALNRDTLALHHEAVPFDAGEAQRLSDHAVEILRAAEAGELPPRIAQAADFFLCRLCPYATRCWEAPA</sequence>
<dbReference type="Gene3D" id="3.90.320.10">
    <property type="match status" value="1"/>
</dbReference>
<proteinExistence type="predicted"/>